<evidence type="ECO:0000259" key="7">
    <source>
        <dbReference type="Pfam" id="PF01029"/>
    </source>
</evidence>
<keyword evidence="3 6" id="KW-0694">RNA-binding</keyword>
<reference evidence="8" key="2">
    <citation type="submission" date="2021-04" db="EMBL/GenBank/DDBJ databases">
        <authorList>
            <person name="Gilroy R."/>
        </authorList>
    </citation>
    <scope>NUCLEOTIDE SEQUENCE</scope>
    <source>
        <strain evidence="8">687</strain>
    </source>
</reference>
<dbReference type="PANTHER" id="PTHR11078">
    <property type="entry name" value="N UTILIZATION SUBSTANCE PROTEIN B-RELATED"/>
    <property type="match status" value="1"/>
</dbReference>
<dbReference type="GO" id="GO:0003723">
    <property type="term" value="F:RNA binding"/>
    <property type="evidence" value="ECO:0007669"/>
    <property type="project" value="UniProtKB-UniRule"/>
</dbReference>
<dbReference type="Gene3D" id="1.10.940.10">
    <property type="entry name" value="NusB-like"/>
    <property type="match status" value="1"/>
</dbReference>
<protein>
    <recommendedName>
        <fullName evidence="6">Transcription antitermination protein NusB</fullName>
    </recommendedName>
    <alternativeName>
        <fullName evidence="6">Antitermination factor NusB</fullName>
    </alternativeName>
</protein>
<dbReference type="GO" id="GO:0005829">
    <property type="term" value="C:cytosol"/>
    <property type="evidence" value="ECO:0007669"/>
    <property type="project" value="TreeGrafter"/>
</dbReference>
<evidence type="ECO:0000256" key="1">
    <source>
        <dbReference type="ARBA" id="ARBA00005952"/>
    </source>
</evidence>
<dbReference type="Proteomes" id="UP000824150">
    <property type="component" value="Unassembled WGS sequence"/>
</dbReference>
<dbReference type="Pfam" id="PF01029">
    <property type="entry name" value="NusB"/>
    <property type="match status" value="1"/>
</dbReference>
<name>A0A9E2NSG1_9GAMM</name>
<evidence type="ECO:0000256" key="6">
    <source>
        <dbReference type="HAMAP-Rule" id="MF_00073"/>
    </source>
</evidence>
<feature type="domain" description="NusB/RsmB/TIM44" evidence="7">
    <location>
        <begin position="15"/>
        <end position="140"/>
    </location>
</feature>
<dbReference type="EMBL" id="JAHLFG010000059">
    <property type="protein sequence ID" value="MBU3826895.1"/>
    <property type="molecule type" value="Genomic_DNA"/>
</dbReference>
<dbReference type="InterPro" id="IPR035926">
    <property type="entry name" value="NusB-like_sf"/>
</dbReference>
<evidence type="ECO:0000313" key="8">
    <source>
        <dbReference type="EMBL" id="MBU3826895.1"/>
    </source>
</evidence>
<keyword evidence="5 6" id="KW-0804">Transcription</keyword>
<dbReference type="PANTHER" id="PTHR11078:SF3">
    <property type="entry name" value="ANTITERMINATION NUSB DOMAIN-CONTAINING PROTEIN"/>
    <property type="match status" value="1"/>
</dbReference>
<evidence type="ECO:0000256" key="5">
    <source>
        <dbReference type="ARBA" id="ARBA00023163"/>
    </source>
</evidence>
<accession>A0A9E2NSG1</accession>
<gene>
    <name evidence="6 8" type="primary">nusB</name>
    <name evidence="8" type="ORF">IAA31_05340</name>
</gene>
<organism evidence="8 9">
    <name type="scientific">Candidatus Anaerobiospirillum merdipullorum</name>
    <dbReference type="NCBI Taxonomy" id="2838450"/>
    <lineage>
        <taxon>Bacteria</taxon>
        <taxon>Pseudomonadati</taxon>
        <taxon>Pseudomonadota</taxon>
        <taxon>Gammaproteobacteria</taxon>
        <taxon>Aeromonadales</taxon>
        <taxon>Succinivibrionaceae</taxon>
        <taxon>Anaerobiospirillum</taxon>
    </lineage>
</organism>
<dbReference type="CDD" id="cd00619">
    <property type="entry name" value="Terminator_NusB"/>
    <property type="match status" value="1"/>
</dbReference>
<reference evidence="8" key="1">
    <citation type="journal article" date="2021" name="PeerJ">
        <title>Extensive microbial diversity within the chicken gut microbiome revealed by metagenomics and culture.</title>
        <authorList>
            <person name="Gilroy R."/>
            <person name="Ravi A."/>
            <person name="Getino M."/>
            <person name="Pursley I."/>
            <person name="Horton D.L."/>
            <person name="Alikhan N.F."/>
            <person name="Baker D."/>
            <person name="Gharbi K."/>
            <person name="Hall N."/>
            <person name="Watson M."/>
            <person name="Adriaenssens E.M."/>
            <person name="Foster-Nyarko E."/>
            <person name="Jarju S."/>
            <person name="Secka A."/>
            <person name="Antonio M."/>
            <person name="Oren A."/>
            <person name="Chaudhuri R.R."/>
            <person name="La Ragione R."/>
            <person name="Hildebrand F."/>
            <person name="Pallen M.J."/>
        </authorList>
    </citation>
    <scope>NUCLEOTIDE SEQUENCE</scope>
    <source>
        <strain evidence="8">687</strain>
    </source>
</reference>
<dbReference type="HAMAP" id="MF_00073">
    <property type="entry name" value="NusB"/>
    <property type="match status" value="1"/>
</dbReference>
<evidence type="ECO:0000313" key="9">
    <source>
        <dbReference type="Proteomes" id="UP000824150"/>
    </source>
</evidence>
<dbReference type="GO" id="GO:0006353">
    <property type="term" value="P:DNA-templated transcription termination"/>
    <property type="evidence" value="ECO:0007669"/>
    <property type="project" value="UniProtKB-UniRule"/>
</dbReference>
<sequence length="147" mass="16838">MRNPAEGAVSPSMRHKARHFAMQAVYQWQMTQQSPGQIEAQFLEDQPVKGADLDYMHDLIQGIVENVEHLDEVFAPYLSRPLDDLDQVDKAILRLGTFELLYRQDVPYKVVINEAIMLAKEFAEQDSHKFVNGVLDKVVRAVQRGQD</sequence>
<comment type="caution">
    <text evidence="8">The sequence shown here is derived from an EMBL/GenBank/DDBJ whole genome shotgun (WGS) entry which is preliminary data.</text>
</comment>
<dbReference type="InterPro" id="IPR006027">
    <property type="entry name" value="NusB_RsmB_TIM44"/>
</dbReference>
<dbReference type="NCBIfam" id="TIGR01951">
    <property type="entry name" value="nusB"/>
    <property type="match status" value="1"/>
</dbReference>
<dbReference type="SUPFAM" id="SSF48013">
    <property type="entry name" value="NusB-like"/>
    <property type="match status" value="1"/>
</dbReference>
<keyword evidence="4 6" id="KW-0805">Transcription regulation</keyword>
<evidence type="ECO:0000256" key="2">
    <source>
        <dbReference type="ARBA" id="ARBA00022814"/>
    </source>
</evidence>
<comment type="function">
    <text evidence="6">Involved in transcription antitermination. Required for transcription of ribosomal RNA (rRNA) genes. Binds specifically to the boxA antiterminator sequence of the ribosomal RNA (rrn) operons.</text>
</comment>
<proteinExistence type="inferred from homology"/>
<comment type="similarity">
    <text evidence="1 6">Belongs to the NusB family.</text>
</comment>
<dbReference type="GO" id="GO:0031564">
    <property type="term" value="P:transcription antitermination"/>
    <property type="evidence" value="ECO:0007669"/>
    <property type="project" value="UniProtKB-KW"/>
</dbReference>
<keyword evidence="2 6" id="KW-0889">Transcription antitermination</keyword>
<dbReference type="InterPro" id="IPR011605">
    <property type="entry name" value="NusB_fam"/>
</dbReference>
<evidence type="ECO:0000256" key="4">
    <source>
        <dbReference type="ARBA" id="ARBA00023015"/>
    </source>
</evidence>
<evidence type="ECO:0000256" key="3">
    <source>
        <dbReference type="ARBA" id="ARBA00022884"/>
    </source>
</evidence>
<dbReference type="AlphaFoldDB" id="A0A9E2NSG1"/>